<protein>
    <submittedName>
        <fullName evidence="2">Uncharacterized protein</fullName>
    </submittedName>
</protein>
<evidence type="ECO:0000313" key="2">
    <source>
        <dbReference type="EMBL" id="OHA46380.1"/>
    </source>
</evidence>
<evidence type="ECO:0000256" key="1">
    <source>
        <dbReference type="SAM" id="Phobius"/>
    </source>
</evidence>
<dbReference type="Proteomes" id="UP000178869">
    <property type="component" value="Unassembled WGS sequence"/>
</dbReference>
<feature type="transmembrane region" description="Helical" evidence="1">
    <location>
        <begin position="7"/>
        <end position="30"/>
    </location>
</feature>
<comment type="caution">
    <text evidence="2">The sequence shown here is derived from an EMBL/GenBank/DDBJ whole genome shotgun (WGS) entry which is preliminary data.</text>
</comment>
<keyword evidence="1" id="KW-0812">Transmembrane</keyword>
<proteinExistence type="predicted"/>
<feature type="transmembrane region" description="Helical" evidence="1">
    <location>
        <begin position="42"/>
        <end position="63"/>
    </location>
</feature>
<evidence type="ECO:0000313" key="3">
    <source>
        <dbReference type="Proteomes" id="UP000178869"/>
    </source>
</evidence>
<sequence length="71" mass="7595">MMKKSTLMHGVSIIAGIWGGLALLTAWIAGKGGTAFSFSQQHLYNDAIVLQLIAISSGVCAAYRRQVEREG</sequence>
<keyword evidence="1" id="KW-0472">Membrane</keyword>
<accession>A0A1G2PDF8</accession>
<name>A0A1G2PDF8_9BACT</name>
<gene>
    <name evidence="2" type="ORF">A2828_00310</name>
</gene>
<reference evidence="2 3" key="1">
    <citation type="journal article" date="2016" name="Nat. Commun.">
        <title>Thousands of microbial genomes shed light on interconnected biogeochemical processes in an aquifer system.</title>
        <authorList>
            <person name="Anantharaman K."/>
            <person name="Brown C.T."/>
            <person name="Hug L.A."/>
            <person name="Sharon I."/>
            <person name="Castelle C.J."/>
            <person name="Probst A.J."/>
            <person name="Thomas B.C."/>
            <person name="Singh A."/>
            <person name="Wilkins M.J."/>
            <person name="Karaoz U."/>
            <person name="Brodie E.L."/>
            <person name="Williams K.H."/>
            <person name="Hubbard S.S."/>
            <person name="Banfield J.F."/>
        </authorList>
    </citation>
    <scope>NUCLEOTIDE SEQUENCE [LARGE SCALE GENOMIC DNA]</scope>
</reference>
<keyword evidence="1" id="KW-1133">Transmembrane helix</keyword>
<organism evidence="2 3">
    <name type="scientific">Candidatus Terrybacteria bacterium RIFCSPHIGHO2_01_FULL_43_35</name>
    <dbReference type="NCBI Taxonomy" id="1802361"/>
    <lineage>
        <taxon>Bacteria</taxon>
        <taxon>Candidatus Terryibacteriota</taxon>
    </lineage>
</organism>
<dbReference type="EMBL" id="MHSR01000016">
    <property type="protein sequence ID" value="OHA46380.1"/>
    <property type="molecule type" value="Genomic_DNA"/>
</dbReference>
<dbReference type="AlphaFoldDB" id="A0A1G2PDF8"/>